<dbReference type="InterPro" id="IPR023833">
    <property type="entry name" value="Signal_pept_SipW-depend-type"/>
</dbReference>
<dbReference type="Pfam" id="PF12389">
    <property type="entry name" value="Peptidase_M73"/>
    <property type="match status" value="1"/>
</dbReference>
<feature type="signal peptide" evidence="2">
    <location>
        <begin position="1"/>
        <end position="27"/>
    </location>
</feature>
<comment type="caution">
    <text evidence="3">The sequence shown here is derived from an EMBL/GenBank/DDBJ whole genome shotgun (WGS) entry which is preliminary data.</text>
</comment>
<dbReference type="NCBIfam" id="TIGR04088">
    <property type="entry name" value="cognate_SipW"/>
    <property type="match status" value="1"/>
</dbReference>
<proteinExistence type="predicted"/>
<feature type="region of interest" description="Disordered" evidence="1">
    <location>
        <begin position="232"/>
        <end position="266"/>
    </location>
</feature>
<dbReference type="OrthoDB" id="2660939at2"/>
<evidence type="ECO:0000313" key="3">
    <source>
        <dbReference type="EMBL" id="KZE51626.1"/>
    </source>
</evidence>
<dbReference type="RefSeq" id="WP_053072975.1">
    <property type="nucleotide sequence ID" value="NZ_JBLGCT010000002.1"/>
</dbReference>
<dbReference type="InterPro" id="IPR022121">
    <property type="entry name" value="Peptidase_M73_camelysin"/>
</dbReference>
<gene>
    <name evidence="3" type="ORF">AV649_14105</name>
</gene>
<evidence type="ECO:0000313" key="4">
    <source>
        <dbReference type="Proteomes" id="UP000076510"/>
    </source>
</evidence>
<dbReference type="AlphaFoldDB" id="A0A163M1P4"/>
<name>A0A163M1P4_9BACI</name>
<feature type="compositionally biased region" description="Polar residues" evidence="1">
    <location>
        <begin position="232"/>
        <end position="243"/>
    </location>
</feature>
<feature type="chain" id="PRO_5007844102" evidence="2">
    <location>
        <begin position="28"/>
        <end position="266"/>
    </location>
</feature>
<evidence type="ECO:0000256" key="1">
    <source>
        <dbReference type="SAM" id="MobiDB-lite"/>
    </source>
</evidence>
<keyword evidence="2" id="KW-0732">Signal</keyword>
<reference evidence="4" key="1">
    <citation type="submission" date="2016-01" db="EMBL/GenBank/DDBJ databases">
        <title>Whole genome sequencing of Bhargavaea cecembensis T14.</title>
        <authorList>
            <person name="Hong K.W."/>
        </authorList>
    </citation>
    <scope>NUCLEOTIDE SEQUENCE [LARGE SCALE GENOMIC DNA]</scope>
    <source>
        <strain evidence="4">M19</strain>
    </source>
</reference>
<dbReference type="Proteomes" id="UP000076510">
    <property type="component" value="Unassembled WGS sequence"/>
</dbReference>
<sequence>MTIKKKLGLGVASAALGLSLIGGGTFAAFNDTATINNHFASGTLDLSVEKNGNNKPLNFDISNMKPGDSVQREFKLRNAGTLAIKDILLTVQAGGYSNNESGATIDEFLSQFEVTLFKVNQSNDEYDDFNSLVKTGQVLTLNDLVKGTLSEKIKTDYMSEGKINLAPIGIDNNPKGLTKTSANSVAMIVKFKEDDRKDSEGKYLQNKFMNNKVDFKFNLEATQWNGVKIDTNDANGEINNGNQVAPGEVPAPKTDGKGKHVNPVIQ</sequence>
<dbReference type="EMBL" id="LQQY01000007">
    <property type="protein sequence ID" value="KZE51626.1"/>
    <property type="molecule type" value="Genomic_DNA"/>
</dbReference>
<protein>
    <submittedName>
        <fullName evidence="3">Uncharacterized protein</fullName>
    </submittedName>
</protein>
<accession>A0A163M1P4</accession>
<evidence type="ECO:0000256" key="2">
    <source>
        <dbReference type="SAM" id="SignalP"/>
    </source>
</evidence>
<organism evidence="3 4">
    <name type="scientific">Rossellomorea marisflavi</name>
    <dbReference type="NCBI Taxonomy" id="189381"/>
    <lineage>
        <taxon>Bacteria</taxon>
        <taxon>Bacillati</taxon>
        <taxon>Bacillota</taxon>
        <taxon>Bacilli</taxon>
        <taxon>Bacillales</taxon>
        <taxon>Bacillaceae</taxon>
        <taxon>Rossellomorea</taxon>
    </lineage>
</organism>